<evidence type="ECO:0000313" key="13">
    <source>
        <dbReference type="EMBL" id="MBB3062767.1"/>
    </source>
</evidence>
<dbReference type="PANTHER" id="PTHR33175">
    <property type="entry name" value="DNA-BINDING PROTEIN HU"/>
    <property type="match status" value="1"/>
</dbReference>
<comment type="function">
    <text evidence="10">DNA-binding protein that plays a critical role in nucleoid compaction, genome replication and DNA replication and transcription. Binds to both ssDNA and dsDNA with a binding site covering about 15 nucleotides. Displays DNA-supercoiling activity only when associated with the viral DNA topoisomerase 2.</text>
</comment>
<dbReference type="GO" id="GO:0006260">
    <property type="term" value="P:DNA replication"/>
    <property type="evidence" value="ECO:0007669"/>
    <property type="project" value="UniProtKB-KW"/>
</dbReference>
<evidence type="ECO:0000256" key="2">
    <source>
        <dbReference type="ARBA" id="ARBA00010529"/>
    </source>
</evidence>
<sequence length="137" mass="14929">MAAKKKAAKKAPAKKTAAKKAPAKKAAPAKKVSAVKEKYTKTQILNQIAENTELTRKQVQSVLDELTNVIEAHVKKRSVGEFALPGLLKITTVKKPAKKARKGINPFTGEETTFKAKPASIQVKVRPLKKLKEMAES</sequence>
<dbReference type="AlphaFoldDB" id="A0A7W4WFD2"/>
<evidence type="ECO:0000256" key="5">
    <source>
        <dbReference type="ARBA" id="ARBA00022705"/>
    </source>
</evidence>
<dbReference type="GO" id="GO:0030527">
    <property type="term" value="F:structural constituent of chromatin"/>
    <property type="evidence" value="ECO:0007669"/>
    <property type="project" value="InterPro"/>
</dbReference>
<keyword evidence="14" id="KW-1185">Reference proteome</keyword>
<evidence type="ECO:0000256" key="8">
    <source>
        <dbReference type="ARBA" id="ARBA00033120"/>
    </source>
</evidence>
<dbReference type="PANTHER" id="PTHR33175:SF13">
    <property type="entry name" value="HISTONE-LIKE PROTEIN"/>
    <property type="match status" value="1"/>
</dbReference>
<feature type="region of interest" description="Disordered" evidence="12">
    <location>
        <begin position="1"/>
        <end position="31"/>
    </location>
</feature>
<keyword evidence="6" id="KW-0426">Late protein</keyword>
<evidence type="ECO:0000313" key="14">
    <source>
        <dbReference type="Proteomes" id="UP000535937"/>
    </source>
</evidence>
<dbReference type="Gene3D" id="4.10.520.10">
    <property type="entry name" value="IHF-like DNA-binding proteins"/>
    <property type="match status" value="1"/>
</dbReference>
<comment type="subunit">
    <text evidence="3">Homodimer.</text>
</comment>
<name>A0A7W4WFD2_9GAMM</name>
<evidence type="ECO:0000256" key="12">
    <source>
        <dbReference type="SAM" id="MobiDB-lite"/>
    </source>
</evidence>
<proteinExistence type="inferred from homology"/>
<comment type="caution">
    <text evidence="13">The sequence shown here is derived from an EMBL/GenBank/DDBJ whole genome shotgun (WGS) entry which is preliminary data.</text>
</comment>
<evidence type="ECO:0000256" key="3">
    <source>
        <dbReference type="ARBA" id="ARBA00011738"/>
    </source>
</evidence>
<dbReference type="GO" id="GO:0005829">
    <property type="term" value="C:cytosol"/>
    <property type="evidence" value="ECO:0007669"/>
    <property type="project" value="TreeGrafter"/>
</dbReference>
<keyword evidence="7 13" id="KW-0238">DNA-binding</keyword>
<dbReference type="SUPFAM" id="SSF47729">
    <property type="entry name" value="IHF-like DNA-binding proteins"/>
    <property type="match status" value="1"/>
</dbReference>
<evidence type="ECO:0000256" key="10">
    <source>
        <dbReference type="ARBA" id="ARBA00046140"/>
    </source>
</evidence>
<gene>
    <name evidence="13" type="ORF">FHS09_003616</name>
</gene>
<feature type="compositionally biased region" description="Basic residues" evidence="12">
    <location>
        <begin position="1"/>
        <end position="23"/>
    </location>
</feature>
<dbReference type="InterPro" id="IPR000119">
    <property type="entry name" value="Hist_DNA-bd"/>
</dbReference>
<accession>A0A7W4WFD2</accession>
<evidence type="ECO:0000256" key="9">
    <source>
        <dbReference type="ARBA" id="ARBA00033227"/>
    </source>
</evidence>
<comment type="similarity">
    <text evidence="2 11">Belongs to the bacterial histone-like protein family.</text>
</comment>
<protein>
    <recommendedName>
        <fullName evidence="4">Viral histone-like protein</fullName>
    </recommendedName>
    <alternativeName>
        <fullName evidence="9">DNA-binding protein pA104R</fullName>
    </alternativeName>
    <alternativeName>
        <fullName evidence="8">pA104R</fullName>
    </alternativeName>
</protein>
<dbReference type="CDD" id="cd13834">
    <property type="entry name" value="HU_like"/>
    <property type="match status" value="1"/>
</dbReference>
<comment type="subcellular location">
    <subcellularLocation>
        <location evidence="1">Virion</location>
    </subcellularLocation>
</comment>
<evidence type="ECO:0000256" key="1">
    <source>
        <dbReference type="ARBA" id="ARBA00004328"/>
    </source>
</evidence>
<keyword evidence="5" id="KW-0235">DNA replication</keyword>
<dbReference type="RefSeq" id="WP_183462353.1">
    <property type="nucleotide sequence ID" value="NZ_JACHWZ010000020.1"/>
</dbReference>
<dbReference type="SMART" id="SM00411">
    <property type="entry name" value="BHL"/>
    <property type="match status" value="1"/>
</dbReference>
<dbReference type="GO" id="GO:0003677">
    <property type="term" value="F:DNA binding"/>
    <property type="evidence" value="ECO:0007669"/>
    <property type="project" value="UniProtKB-KW"/>
</dbReference>
<evidence type="ECO:0000256" key="6">
    <source>
        <dbReference type="ARBA" id="ARBA00022921"/>
    </source>
</evidence>
<evidence type="ECO:0000256" key="7">
    <source>
        <dbReference type="ARBA" id="ARBA00023125"/>
    </source>
</evidence>
<evidence type="ECO:0000256" key="11">
    <source>
        <dbReference type="RuleBase" id="RU003939"/>
    </source>
</evidence>
<reference evidence="13 14" key="1">
    <citation type="submission" date="2020-08" db="EMBL/GenBank/DDBJ databases">
        <title>Genomic Encyclopedia of Type Strains, Phase III (KMG-III): the genomes of soil and plant-associated and newly described type strains.</title>
        <authorList>
            <person name="Whitman W."/>
        </authorList>
    </citation>
    <scope>NUCLEOTIDE SEQUENCE [LARGE SCALE GENOMIC DNA]</scope>
    <source>
        <strain evidence="13 14">CECT 8799</strain>
    </source>
</reference>
<dbReference type="InterPro" id="IPR010992">
    <property type="entry name" value="IHF-like_DNA-bd_dom_sf"/>
</dbReference>
<dbReference type="Pfam" id="PF00216">
    <property type="entry name" value="Bac_DNA_binding"/>
    <property type="match status" value="1"/>
</dbReference>
<evidence type="ECO:0000256" key="4">
    <source>
        <dbReference type="ARBA" id="ARBA00016145"/>
    </source>
</evidence>
<dbReference type="Proteomes" id="UP000535937">
    <property type="component" value="Unassembled WGS sequence"/>
</dbReference>
<organism evidence="13 14">
    <name type="scientific">Microbulbifer rhizosphaerae</name>
    <dbReference type="NCBI Taxonomy" id="1562603"/>
    <lineage>
        <taxon>Bacteria</taxon>
        <taxon>Pseudomonadati</taxon>
        <taxon>Pseudomonadota</taxon>
        <taxon>Gammaproteobacteria</taxon>
        <taxon>Cellvibrionales</taxon>
        <taxon>Microbulbiferaceae</taxon>
        <taxon>Microbulbifer</taxon>
    </lineage>
</organism>
<dbReference type="EMBL" id="JACHWZ010000020">
    <property type="protein sequence ID" value="MBB3062767.1"/>
    <property type="molecule type" value="Genomic_DNA"/>
</dbReference>